<proteinExistence type="predicted"/>
<protein>
    <submittedName>
        <fullName evidence="1">Uncharacterized protein</fullName>
    </submittedName>
</protein>
<accession>A0AAV2KWH0</accession>
<evidence type="ECO:0000313" key="2">
    <source>
        <dbReference type="Proteomes" id="UP001497482"/>
    </source>
</evidence>
<organism evidence="1 2">
    <name type="scientific">Knipowitschia caucasica</name>
    <name type="common">Caucasian dwarf goby</name>
    <name type="synonym">Pomatoschistus caucasicus</name>
    <dbReference type="NCBI Taxonomy" id="637954"/>
    <lineage>
        <taxon>Eukaryota</taxon>
        <taxon>Metazoa</taxon>
        <taxon>Chordata</taxon>
        <taxon>Craniata</taxon>
        <taxon>Vertebrata</taxon>
        <taxon>Euteleostomi</taxon>
        <taxon>Actinopterygii</taxon>
        <taxon>Neopterygii</taxon>
        <taxon>Teleostei</taxon>
        <taxon>Neoteleostei</taxon>
        <taxon>Acanthomorphata</taxon>
        <taxon>Gobiaria</taxon>
        <taxon>Gobiiformes</taxon>
        <taxon>Gobioidei</taxon>
        <taxon>Gobiidae</taxon>
        <taxon>Gobiinae</taxon>
        <taxon>Knipowitschia</taxon>
    </lineage>
</organism>
<dbReference type="PANTHER" id="PTHR47302:SF1">
    <property type="entry name" value="STERILE ALPHA MOTIF DOMAIN-CONTAINING PROTEIN 3"/>
    <property type="match status" value="1"/>
</dbReference>
<sequence length="340" mass="38499">MVLTEQSKKSRGWIYGTERSGPNAGGITSEREEANARCANVARFVVMAPRFEITIDDIYRQPTKLKEKFGHTKQSKSIRSSNVSRPSRQLIELGVGEDCTSVEAHVNVLQSEYRKMQPDMAAVKDRMTRTFSWRRREIIEGMPVEEVLSKYPFLKMPAICIDEVDRIHPTVVAFCDRFREGFVGVLPNILKLAQGKSTVAKQYTDVRHDALVEDLPGIDLRAGLILLPSIFREKIEHYITLGATDVSTPYPTIQLMENDWKVAMTSAGPSLVKVDGVDVCQCTTFDEAFITAYSMYFVFNIAYPPHLKNTLSFLQRRIVSIVEEGDKTLPITVLRIINQF</sequence>
<dbReference type="Proteomes" id="UP001497482">
    <property type="component" value="Chromosome 2"/>
</dbReference>
<name>A0AAV2KWH0_KNICA</name>
<dbReference type="InterPro" id="IPR042812">
    <property type="entry name" value="SAMD3"/>
</dbReference>
<reference evidence="1 2" key="1">
    <citation type="submission" date="2024-04" db="EMBL/GenBank/DDBJ databases">
        <authorList>
            <person name="Waldvogel A.-M."/>
            <person name="Schoenle A."/>
        </authorList>
    </citation>
    <scope>NUCLEOTIDE SEQUENCE [LARGE SCALE GENOMIC DNA]</scope>
</reference>
<dbReference type="PANTHER" id="PTHR47302">
    <property type="entry name" value="STERILE ALPHA MOTIF DOMAIN-CONTAINING PROTEIN 3"/>
    <property type="match status" value="1"/>
</dbReference>
<dbReference type="AlphaFoldDB" id="A0AAV2KWH0"/>
<dbReference type="EMBL" id="OZ035824">
    <property type="protein sequence ID" value="CAL1592365.1"/>
    <property type="molecule type" value="Genomic_DNA"/>
</dbReference>
<evidence type="ECO:0000313" key="1">
    <source>
        <dbReference type="EMBL" id="CAL1592365.1"/>
    </source>
</evidence>
<gene>
    <name evidence="1" type="ORF">KC01_LOCUS21619</name>
</gene>
<keyword evidence="2" id="KW-1185">Reference proteome</keyword>